<dbReference type="InterPro" id="IPR041682">
    <property type="entry name" value="AAA_14"/>
</dbReference>
<proteinExistence type="predicted"/>
<comment type="caution">
    <text evidence="3">The sequence shown here is derived from an EMBL/GenBank/DDBJ whole genome shotgun (WGS) entry which is preliminary data.</text>
</comment>
<dbReference type="PANTHER" id="PTHR33295:SF8">
    <property type="entry name" value="AAA+ ATPASE DOMAIN-CONTAINING PROTEIN"/>
    <property type="match status" value="1"/>
</dbReference>
<sequence length="339" mass="40100">MNKKSLILAEIYRQNKQWKDSDAFFSCLKSIKYPRKLYSKILPFLDKKEIISVVGLRRVGKTVLLKQLIREKIKQVKPTNIFFLTFDEALFSAEIGLEDYINAYLEIVADSREKLYIFLDEIQYAPKWQHIVKRYYDTEPDCKFIISGSSSLFLKRQTTESLAGRIYEFMMPILDFEEYLQMRTVDSDILESYRKGAVNIGQEIKSKSETAELVYKYGAVMQKKFHDYLFYGQFPQIVCEEDIEIKKKYLREAVYKKTIEHDIPKIFSIDKIGELKFLFQVLINEAGNIIEIENLAAEVGLSKETTVKYLRYFEDSFLIHFLYNFSKSFRKSKRLLKKI</sequence>
<name>A0A1F5S5S0_9BACT</name>
<dbReference type="Pfam" id="PF13173">
    <property type="entry name" value="AAA_14"/>
    <property type="match status" value="1"/>
</dbReference>
<dbReference type="InterPro" id="IPR025420">
    <property type="entry name" value="DUF4143"/>
</dbReference>
<dbReference type="SUPFAM" id="SSF52540">
    <property type="entry name" value="P-loop containing nucleoside triphosphate hydrolases"/>
    <property type="match status" value="1"/>
</dbReference>
<protein>
    <submittedName>
        <fullName evidence="3">Uncharacterized protein</fullName>
    </submittedName>
</protein>
<feature type="domain" description="DUF4143" evidence="2">
    <location>
        <begin position="260"/>
        <end position="335"/>
    </location>
</feature>
<gene>
    <name evidence="3" type="ORF">A2Y83_02590</name>
</gene>
<dbReference type="Gene3D" id="3.40.50.300">
    <property type="entry name" value="P-loop containing nucleotide triphosphate hydrolases"/>
    <property type="match status" value="1"/>
</dbReference>
<dbReference type="InterPro" id="IPR027417">
    <property type="entry name" value="P-loop_NTPase"/>
</dbReference>
<reference evidence="3 4" key="1">
    <citation type="journal article" date="2016" name="Nat. Commun.">
        <title>Thousands of microbial genomes shed light on interconnected biogeochemical processes in an aquifer system.</title>
        <authorList>
            <person name="Anantharaman K."/>
            <person name="Brown C.T."/>
            <person name="Hug L.A."/>
            <person name="Sharon I."/>
            <person name="Castelle C.J."/>
            <person name="Probst A.J."/>
            <person name="Thomas B.C."/>
            <person name="Singh A."/>
            <person name="Wilkins M.J."/>
            <person name="Karaoz U."/>
            <person name="Brodie E.L."/>
            <person name="Williams K.H."/>
            <person name="Hubbard S.S."/>
            <person name="Banfield J.F."/>
        </authorList>
    </citation>
    <scope>NUCLEOTIDE SEQUENCE [LARGE SCALE GENOMIC DNA]</scope>
</reference>
<accession>A0A1F5S5S0</accession>
<dbReference type="Pfam" id="PF13635">
    <property type="entry name" value="DUF4143"/>
    <property type="match status" value="1"/>
</dbReference>
<dbReference type="AlphaFoldDB" id="A0A1F5S5S0"/>
<evidence type="ECO:0000259" key="1">
    <source>
        <dbReference type="Pfam" id="PF13173"/>
    </source>
</evidence>
<dbReference type="EMBL" id="MFFS01000040">
    <property type="protein sequence ID" value="OGF22044.1"/>
    <property type="molecule type" value="Genomic_DNA"/>
</dbReference>
<feature type="domain" description="AAA" evidence="1">
    <location>
        <begin position="48"/>
        <end position="180"/>
    </location>
</feature>
<evidence type="ECO:0000313" key="3">
    <source>
        <dbReference type="EMBL" id="OGF22044.1"/>
    </source>
</evidence>
<dbReference type="Proteomes" id="UP000178323">
    <property type="component" value="Unassembled WGS sequence"/>
</dbReference>
<evidence type="ECO:0000259" key="2">
    <source>
        <dbReference type="Pfam" id="PF13635"/>
    </source>
</evidence>
<organism evidence="3 4">
    <name type="scientific">Candidatus Falkowbacteria bacterium RBG_13_39_14</name>
    <dbReference type="NCBI Taxonomy" id="1797985"/>
    <lineage>
        <taxon>Bacteria</taxon>
        <taxon>Candidatus Falkowiibacteriota</taxon>
    </lineage>
</organism>
<evidence type="ECO:0000313" key="4">
    <source>
        <dbReference type="Proteomes" id="UP000178323"/>
    </source>
</evidence>
<dbReference type="PANTHER" id="PTHR33295">
    <property type="entry name" value="ATPASE"/>
    <property type="match status" value="1"/>
</dbReference>